<dbReference type="Gene3D" id="3.40.1580.10">
    <property type="entry name" value="SMI1/KNR4-like"/>
    <property type="match status" value="1"/>
</dbReference>
<dbReference type="Proteomes" id="UP001260959">
    <property type="component" value="Unassembled WGS sequence"/>
</dbReference>
<dbReference type="InterPro" id="IPR018958">
    <property type="entry name" value="Knr4/Smi1-like_dom"/>
</dbReference>
<dbReference type="InterPro" id="IPR037883">
    <property type="entry name" value="Knr4/Smi1-like_sf"/>
</dbReference>
<name>A0ABU1E1J9_9FLAO</name>
<feature type="domain" description="Knr4/Smi1-like" evidence="1">
    <location>
        <begin position="57"/>
        <end position="193"/>
    </location>
</feature>
<evidence type="ECO:0000313" key="3">
    <source>
        <dbReference type="Proteomes" id="UP001260959"/>
    </source>
</evidence>
<organism evidence="2 3">
    <name type="scientific">Chryseobacterium metallicongregator</name>
    <dbReference type="NCBI Taxonomy" id="3073042"/>
    <lineage>
        <taxon>Bacteria</taxon>
        <taxon>Pseudomonadati</taxon>
        <taxon>Bacteroidota</taxon>
        <taxon>Flavobacteriia</taxon>
        <taxon>Flavobacteriales</taxon>
        <taxon>Weeksellaceae</taxon>
        <taxon>Chryseobacterium group</taxon>
        <taxon>Chryseobacterium</taxon>
    </lineage>
</organism>
<protein>
    <recommendedName>
        <fullName evidence="1">Knr4/Smi1-like domain-containing protein</fullName>
    </recommendedName>
</protein>
<evidence type="ECO:0000313" key="2">
    <source>
        <dbReference type="EMBL" id="MDR4951645.1"/>
    </source>
</evidence>
<dbReference type="RefSeq" id="WP_309521712.1">
    <property type="nucleotide sequence ID" value="NZ_JAVIXS010000003.1"/>
</dbReference>
<gene>
    <name evidence="2" type="ORF">REB14_05560</name>
</gene>
<comment type="caution">
    <text evidence="2">The sequence shown here is derived from an EMBL/GenBank/DDBJ whole genome shotgun (WGS) entry which is preliminary data.</text>
</comment>
<keyword evidence="3" id="KW-1185">Reference proteome</keyword>
<dbReference type="SMART" id="SM00860">
    <property type="entry name" value="SMI1_KNR4"/>
    <property type="match status" value="1"/>
</dbReference>
<proteinExistence type="predicted"/>
<dbReference type="SUPFAM" id="SSF160631">
    <property type="entry name" value="SMI1/KNR4-like"/>
    <property type="match status" value="1"/>
</dbReference>
<dbReference type="EMBL" id="JAVIXS010000003">
    <property type="protein sequence ID" value="MDR4951645.1"/>
    <property type="molecule type" value="Genomic_DNA"/>
</dbReference>
<accession>A0ABU1E1J9</accession>
<reference evidence="2 3" key="1">
    <citation type="submission" date="2023-08" db="EMBL/GenBank/DDBJ databases">
        <authorList>
            <person name="Maltman C."/>
        </authorList>
    </citation>
    <scope>NUCLEOTIDE SEQUENCE [LARGE SCALE GENOMIC DNA]</scope>
    <source>
        <strain evidence="2 3">ES2</strain>
    </source>
</reference>
<sequence>MMFIPLPQTFSYLCFNNDLNSADDVAPKQNMATKEEFWDRKKKLNDDFFVMGSVANPATEEQIRKYEESTGFTFSEDVKDFLTSFGSLLFEVKEEIWKRPQEFDVLPGWKFGYGFFVYGLSQDEEMPSWMGFEEKHQEAIEYKEKPLGQLFFKRSGNLYRAYTNNGIIKIEYDKYDEEDHEVFEGNIYDFLIEEINNLEQDYLEYINEGKS</sequence>
<evidence type="ECO:0000259" key="1">
    <source>
        <dbReference type="SMART" id="SM00860"/>
    </source>
</evidence>